<organism evidence="2">
    <name type="scientific">Fagus sylvatica</name>
    <name type="common">Beechnut</name>
    <dbReference type="NCBI Taxonomy" id="28930"/>
    <lineage>
        <taxon>Eukaryota</taxon>
        <taxon>Viridiplantae</taxon>
        <taxon>Streptophyta</taxon>
        <taxon>Embryophyta</taxon>
        <taxon>Tracheophyta</taxon>
        <taxon>Spermatophyta</taxon>
        <taxon>Magnoliopsida</taxon>
        <taxon>eudicotyledons</taxon>
        <taxon>Gunneridae</taxon>
        <taxon>Pentapetalae</taxon>
        <taxon>rosids</taxon>
        <taxon>fabids</taxon>
        <taxon>Fagales</taxon>
        <taxon>Fagaceae</taxon>
        <taxon>Fagus</taxon>
    </lineage>
</organism>
<evidence type="ECO:0000256" key="1">
    <source>
        <dbReference type="SAM" id="MobiDB-lite"/>
    </source>
</evidence>
<protein>
    <submittedName>
        <fullName evidence="2">Uncharacterized protein</fullName>
    </submittedName>
</protein>
<feature type="region of interest" description="Disordered" evidence="1">
    <location>
        <begin position="58"/>
        <end position="89"/>
    </location>
</feature>
<sequence>MGFFSAVVGRIFPSRVSDEMRASLSMGFQFPCFSVGGFSSNGGSQPTLPCSIQVWRPDFHRRTNPPNPPRRSVPPKPPHRPKPSKAPKQLDFGFVVVGGGGGVVVVNDGDGCYER</sequence>
<evidence type="ECO:0000313" key="2">
    <source>
        <dbReference type="EMBL" id="SPD14034.1"/>
    </source>
</evidence>
<dbReference type="AlphaFoldDB" id="A0A2N9HQR8"/>
<reference evidence="2" key="1">
    <citation type="submission" date="2018-02" db="EMBL/GenBank/DDBJ databases">
        <authorList>
            <person name="Cohen D.B."/>
            <person name="Kent A.D."/>
        </authorList>
    </citation>
    <scope>NUCLEOTIDE SEQUENCE</scope>
</reference>
<dbReference type="EMBL" id="OIVN01003868">
    <property type="protein sequence ID" value="SPD14034.1"/>
    <property type="molecule type" value="Genomic_DNA"/>
</dbReference>
<feature type="compositionally biased region" description="Pro residues" evidence="1">
    <location>
        <begin position="65"/>
        <end position="76"/>
    </location>
</feature>
<proteinExistence type="predicted"/>
<accession>A0A2N9HQR8</accession>
<gene>
    <name evidence="2" type="ORF">FSB_LOCUS41916</name>
</gene>
<name>A0A2N9HQR8_FAGSY</name>